<dbReference type="AlphaFoldDB" id="A0A328E8U5"/>
<evidence type="ECO:0000313" key="3">
    <source>
        <dbReference type="Proteomes" id="UP000249390"/>
    </source>
</evidence>
<proteinExistence type="predicted"/>
<accession>A0A328E8U5</accession>
<reference evidence="2 3" key="1">
    <citation type="submission" date="2018-06" db="EMBL/GenBank/DDBJ databases">
        <title>The Genome of Cuscuta australis (Dodder) Provides Insight into the Evolution of Plant Parasitism.</title>
        <authorList>
            <person name="Liu H."/>
        </authorList>
    </citation>
    <scope>NUCLEOTIDE SEQUENCE [LARGE SCALE GENOMIC DNA]</scope>
    <source>
        <strain evidence="3">cv. Yunnan</strain>
        <tissue evidence="2">Vines</tissue>
    </source>
</reference>
<feature type="compositionally biased region" description="Basic and acidic residues" evidence="1">
    <location>
        <begin position="62"/>
        <end position="77"/>
    </location>
</feature>
<dbReference type="Proteomes" id="UP000249390">
    <property type="component" value="Unassembled WGS sequence"/>
</dbReference>
<keyword evidence="3" id="KW-1185">Reference proteome</keyword>
<gene>
    <name evidence="2" type="ORF">DM860_006770</name>
</gene>
<name>A0A328E8U5_9ASTE</name>
<dbReference type="EMBL" id="NQVE01000027">
    <property type="protein sequence ID" value="RAL53098.1"/>
    <property type="molecule type" value="Genomic_DNA"/>
</dbReference>
<comment type="caution">
    <text evidence="2">The sequence shown here is derived from an EMBL/GenBank/DDBJ whole genome shotgun (WGS) entry which is preliminary data.</text>
</comment>
<organism evidence="2 3">
    <name type="scientific">Cuscuta australis</name>
    <dbReference type="NCBI Taxonomy" id="267555"/>
    <lineage>
        <taxon>Eukaryota</taxon>
        <taxon>Viridiplantae</taxon>
        <taxon>Streptophyta</taxon>
        <taxon>Embryophyta</taxon>
        <taxon>Tracheophyta</taxon>
        <taxon>Spermatophyta</taxon>
        <taxon>Magnoliopsida</taxon>
        <taxon>eudicotyledons</taxon>
        <taxon>Gunneridae</taxon>
        <taxon>Pentapetalae</taxon>
        <taxon>asterids</taxon>
        <taxon>lamiids</taxon>
        <taxon>Solanales</taxon>
        <taxon>Convolvulaceae</taxon>
        <taxon>Cuscuteae</taxon>
        <taxon>Cuscuta</taxon>
        <taxon>Cuscuta subgen. Grammica</taxon>
        <taxon>Cuscuta sect. Cleistogrammica</taxon>
    </lineage>
</organism>
<dbReference type="PANTHER" id="PTHR34198:SF24">
    <property type="entry name" value="DUF4005 DOMAIN-CONTAINING PROTEIN"/>
    <property type="match status" value="1"/>
</dbReference>
<protein>
    <submittedName>
        <fullName evidence="2">Uncharacterized protein</fullName>
    </submittedName>
</protein>
<sequence length="127" mass="14348">MATSFQCFSATPTILAASASHDRTKSNPNHQKLAAHSPSWWTPLFGWASDPDYIQQCSNGRPETRRVPAQPEKDRVGGHRFRPGCFTEEKAKELRKMTVETSTFHDVMYHSAIASRKAFDVAGRRRN</sequence>
<dbReference type="PANTHER" id="PTHR34198">
    <property type="entry name" value="OS01G0175100 PROTEIN"/>
    <property type="match status" value="1"/>
</dbReference>
<feature type="region of interest" description="Disordered" evidence="1">
    <location>
        <begin position="58"/>
        <end position="83"/>
    </location>
</feature>
<evidence type="ECO:0000256" key="1">
    <source>
        <dbReference type="SAM" id="MobiDB-lite"/>
    </source>
</evidence>
<evidence type="ECO:0000313" key="2">
    <source>
        <dbReference type="EMBL" id="RAL53098.1"/>
    </source>
</evidence>